<dbReference type="Proteomes" id="UP000766336">
    <property type="component" value="Unassembled WGS sequence"/>
</dbReference>
<keyword evidence="3" id="KW-1185">Reference proteome</keyword>
<proteinExistence type="predicted"/>
<gene>
    <name evidence="2" type="ORF">KHU32_05130</name>
</gene>
<feature type="domain" description="Amidohydrolase-related" evidence="1">
    <location>
        <begin position="15"/>
        <end position="279"/>
    </location>
</feature>
<dbReference type="InterPro" id="IPR006680">
    <property type="entry name" value="Amidohydro-rel"/>
</dbReference>
<name>A0ABS5Q9I5_9PROT</name>
<accession>A0ABS5Q9I5</accession>
<dbReference type="InterPro" id="IPR032466">
    <property type="entry name" value="Metal_Hydrolase"/>
</dbReference>
<sequence length="279" mass="30170">MTTQPRLPVPAGATDCHMHIYGPAERYPVAPSNPSPVPFAYDLAAYRAVQARLGLSRTVIVQPTAYGDDNACTLDAVAALGPDAARAVVVVTLDTPEAELARLHAAGARGARCFMLKGGLIPWDRLHEMGAKVAPFGWHLQLQFDGGEMPEREVLIRGLPCPVVIDHVGRFHDPVPPEAPQVRALKRLLEAGHVWMKASSPYGVSRSGPPGYADVSAIARALIAAAPERVVWGSNWPHPNIFENKPDEAPLLDLLGDWAPDEAVRQAILVENPARLYDF</sequence>
<dbReference type="SUPFAM" id="SSF51556">
    <property type="entry name" value="Metallo-dependent hydrolases"/>
    <property type="match status" value="1"/>
</dbReference>
<dbReference type="PANTHER" id="PTHR35563:SF2">
    <property type="entry name" value="BARREL METAL-DEPENDENT HYDROLASE, PUTATIVE (AFU_ORTHOLOGUE AFUA_1G16240)-RELATED"/>
    <property type="match status" value="1"/>
</dbReference>
<protein>
    <submittedName>
        <fullName evidence="2">Amidohydrolase family protein</fullName>
    </submittedName>
</protein>
<evidence type="ECO:0000313" key="2">
    <source>
        <dbReference type="EMBL" id="MBS7810310.1"/>
    </source>
</evidence>
<dbReference type="RefSeq" id="WP_213668937.1">
    <property type="nucleotide sequence ID" value="NZ_JAHCDA010000001.1"/>
</dbReference>
<organism evidence="2 3">
    <name type="scientific">Roseococcus pinisoli</name>
    <dbReference type="NCBI Taxonomy" id="2835040"/>
    <lineage>
        <taxon>Bacteria</taxon>
        <taxon>Pseudomonadati</taxon>
        <taxon>Pseudomonadota</taxon>
        <taxon>Alphaproteobacteria</taxon>
        <taxon>Acetobacterales</taxon>
        <taxon>Roseomonadaceae</taxon>
        <taxon>Roseococcus</taxon>
    </lineage>
</organism>
<dbReference type="Gene3D" id="3.20.20.140">
    <property type="entry name" value="Metal-dependent hydrolases"/>
    <property type="match status" value="1"/>
</dbReference>
<evidence type="ECO:0000259" key="1">
    <source>
        <dbReference type="Pfam" id="PF04909"/>
    </source>
</evidence>
<evidence type="ECO:0000313" key="3">
    <source>
        <dbReference type="Proteomes" id="UP000766336"/>
    </source>
</evidence>
<reference evidence="2 3" key="1">
    <citation type="submission" date="2021-05" db="EMBL/GenBank/DDBJ databases">
        <title>Roseococcus sp. XZZS9, whole genome shotgun sequencing project.</title>
        <authorList>
            <person name="Zhao G."/>
            <person name="Shen L."/>
        </authorList>
    </citation>
    <scope>NUCLEOTIDE SEQUENCE [LARGE SCALE GENOMIC DNA]</scope>
    <source>
        <strain evidence="2 3">XZZS9</strain>
    </source>
</reference>
<dbReference type="PANTHER" id="PTHR35563">
    <property type="entry name" value="BARREL METAL-DEPENDENT HYDROLASE, PUTATIVE (AFU_ORTHOLOGUE AFUA_1G16240)-RELATED"/>
    <property type="match status" value="1"/>
</dbReference>
<comment type="caution">
    <text evidence="2">The sequence shown here is derived from an EMBL/GenBank/DDBJ whole genome shotgun (WGS) entry which is preliminary data.</text>
</comment>
<dbReference type="Pfam" id="PF04909">
    <property type="entry name" value="Amidohydro_2"/>
    <property type="match status" value="1"/>
</dbReference>
<dbReference type="InterPro" id="IPR052358">
    <property type="entry name" value="Aro_Compnd_Degr_Hydrolases"/>
</dbReference>
<dbReference type="EMBL" id="JAHCDA010000001">
    <property type="protein sequence ID" value="MBS7810310.1"/>
    <property type="molecule type" value="Genomic_DNA"/>
</dbReference>